<sequence>MHHRLASGAGVGPGIDSPPAAPAAPRSQKPLADQSRQRTVKGERGVMQFYRLRMQGTLLTGILLISADLDRARGVVPIVVYSPHDPYP</sequence>
<organism evidence="2 3">
    <name type="scientific">Pseudomonas reactans</name>
    <dbReference type="NCBI Taxonomy" id="117680"/>
    <lineage>
        <taxon>Bacteria</taxon>
        <taxon>Pseudomonadati</taxon>
        <taxon>Pseudomonadota</taxon>
        <taxon>Gammaproteobacteria</taxon>
        <taxon>Pseudomonadales</taxon>
        <taxon>Pseudomonadaceae</taxon>
        <taxon>Pseudomonas</taxon>
    </lineage>
</organism>
<evidence type="ECO:0000313" key="3">
    <source>
        <dbReference type="Proteomes" id="UP000585226"/>
    </source>
</evidence>
<dbReference type="RefSeq" id="WP_177110964.1">
    <property type="nucleotide sequence ID" value="NZ_JACASD010000022.1"/>
</dbReference>
<dbReference type="AlphaFoldDB" id="A0A7Y8KGQ6"/>
<reference evidence="2 3" key="1">
    <citation type="submission" date="2020-04" db="EMBL/GenBank/DDBJ databases">
        <title>Molecular characterization of pseudomonads from Agaricus bisporus reveal novel blotch 2 pathogens in Western Europe.</title>
        <authorList>
            <person name="Taparia T."/>
            <person name="Krijger M."/>
            <person name="Haynes E."/>
            <person name="Elpinstone J.G."/>
            <person name="Noble R."/>
            <person name="Van Der Wolf J."/>
        </authorList>
    </citation>
    <scope>NUCLEOTIDE SEQUENCE [LARGE SCALE GENOMIC DNA]</scope>
    <source>
        <strain evidence="2 3">P8021</strain>
    </source>
</reference>
<feature type="region of interest" description="Disordered" evidence="1">
    <location>
        <begin position="1"/>
        <end position="42"/>
    </location>
</feature>
<accession>A0A7Y8KGQ6</accession>
<evidence type="ECO:0000256" key="1">
    <source>
        <dbReference type="SAM" id="MobiDB-lite"/>
    </source>
</evidence>
<dbReference type="Proteomes" id="UP000585226">
    <property type="component" value="Unassembled WGS sequence"/>
</dbReference>
<name>A0A7Y8KGQ6_9PSED</name>
<gene>
    <name evidence="2" type="ORF">HX893_09560</name>
</gene>
<protein>
    <submittedName>
        <fullName evidence="2">Uncharacterized protein</fullName>
    </submittedName>
</protein>
<dbReference type="EMBL" id="JACASD010000022">
    <property type="protein sequence ID" value="NWE88378.1"/>
    <property type="molecule type" value="Genomic_DNA"/>
</dbReference>
<proteinExistence type="predicted"/>
<comment type="caution">
    <text evidence="2">The sequence shown here is derived from an EMBL/GenBank/DDBJ whole genome shotgun (WGS) entry which is preliminary data.</text>
</comment>
<evidence type="ECO:0000313" key="2">
    <source>
        <dbReference type="EMBL" id="NWE88378.1"/>
    </source>
</evidence>